<dbReference type="PANTHER" id="PTHR43386:SF2">
    <property type="entry name" value="OLIGOPEPTIDE TRANSPORT SYSTEM PERMEASE PROTEIN OPPC"/>
    <property type="match status" value="1"/>
</dbReference>
<gene>
    <name evidence="14" type="primary">eppC</name>
</gene>
<keyword evidence="4" id="KW-0997">Cell inner membrane</keyword>
<evidence type="ECO:0000256" key="8">
    <source>
        <dbReference type="ARBA" id="ARBA00022989"/>
    </source>
</evidence>
<keyword evidence="7" id="KW-0653">Protein transport</keyword>
<sequence length="308" mass="32943">MPSSTPASAMSDRAVEIGQAPAQEQVYRPWRAIARKFFSYKASVVSLVILILIVLFAFAGGPLWKYSYAVSTSDLSAPPSWEHPFGTDHLGYDLMAGVMRGTQRSLSIAGTVAVLATLIGSIWGAVAGYVGGWADSLLMRIVDLIMIFPLLAVAAFLARQSQGGEHGWLLVALVLATLSWTVLARVVRSVVLSLRTREFVIAAKIAGAGPVRIIFRHLLPNTVGPIIVAATVLVASAILSETALSYLGFGVQPPDTSLGLLINQAQGAISTRPWLFYFPGLFIILIALCVAFIGDGLRAALDPKQQRK</sequence>
<comment type="similarity">
    <text evidence="10">Belongs to the binding-protein-dependent transport system permease family. OppBC subfamily.</text>
</comment>
<evidence type="ECO:0000256" key="7">
    <source>
        <dbReference type="ARBA" id="ARBA00022927"/>
    </source>
</evidence>
<proteinExistence type="inferred from homology"/>
<feature type="transmembrane region" description="Helical" evidence="12">
    <location>
        <begin position="108"/>
        <end position="130"/>
    </location>
</feature>
<dbReference type="TCDB" id="3.A.1.5.23">
    <property type="family name" value="the atp-binding cassette (abc) superfamily"/>
</dbReference>
<name>Q9F9T5_9PROT</name>
<keyword evidence="8 12" id="KW-1133">Transmembrane helix</keyword>
<organism evidence="14">
    <name type="scientific">EDTA-degrading bacterium BNC1</name>
    <dbReference type="NCBI Taxonomy" id="85561"/>
    <lineage>
        <taxon>Bacteria</taxon>
        <taxon>Pseudomonadati</taxon>
        <taxon>Pseudomonadota</taxon>
        <taxon>Alphaproteobacteria</taxon>
    </lineage>
</organism>
<dbReference type="InterPro" id="IPR050366">
    <property type="entry name" value="BP-dependent_transpt_permease"/>
</dbReference>
<feature type="transmembrane region" description="Helical" evidence="12">
    <location>
        <begin position="168"/>
        <end position="187"/>
    </location>
</feature>
<evidence type="ECO:0000256" key="9">
    <source>
        <dbReference type="ARBA" id="ARBA00023136"/>
    </source>
</evidence>
<dbReference type="GO" id="GO:0015031">
    <property type="term" value="P:protein transport"/>
    <property type="evidence" value="ECO:0007669"/>
    <property type="project" value="UniProtKB-KW"/>
</dbReference>
<dbReference type="Gene3D" id="1.10.3720.10">
    <property type="entry name" value="MetI-like"/>
    <property type="match status" value="1"/>
</dbReference>
<evidence type="ECO:0000256" key="2">
    <source>
        <dbReference type="ARBA" id="ARBA00022448"/>
    </source>
</evidence>
<dbReference type="InterPro" id="IPR025966">
    <property type="entry name" value="OppC_N"/>
</dbReference>
<comment type="subcellular location">
    <subcellularLocation>
        <location evidence="1">Cell inner membrane</location>
        <topology evidence="1">Multi-pass membrane protein</topology>
    </subcellularLocation>
    <subcellularLocation>
        <location evidence="12">Cell membrane</location>
        <topology evidence="12">Multi-pass membrane protein</topology>
    </subcellularLocation>
</comment>
<keyword evidence="9 12" id="KW-0472">Membrane</keyword>
<keyword evidence="2 12" id="KW-0813">Transport</keyword>
<evidence type="ECO:0000256" key="12">
    <source>
        <dbReference type="RuleBase" id="RU363032"/>
    </source>
</evidence>
<feature type="transmembrane region" description="Helical" evidence="12">
    <location>
        <begin position="38"/>
        <end position="59"/>
    </location>
</feature>
<evidence type="ECO:0000313" key="14">
    <source>
        <dbReference type="EMBL" id="AAG09259.1"/>
    </source>
</evidence>
<protein>
    <recommendedName>
        <fullName evidence="11">Oligopeptide transport system permease protein OppC</fullName>
    </recommendedName>
</protein>
<dbReference type="GO" id="GO:0005886">
    <property type="term" value="C:plasma membrane"/>
    <property type="evidence" value="ECO:0007669"/>
    <property type="project" value="UniProtKB-SubCell"/>
</dbReference>
<evidence type="ECO:0000256" key="5">
    <source>
        <dbReference type="ARBA" id="ARBA00022692"/>
    </source>
</evidence>
<dbReference type="InterPro" id="IPR035906">
    <property type="entry name" value="MetI-like_sf"/>
</dbReference>
<dbReference type="CDD" id="cd06261">
    <property type="entry name" value="TM_PBP2"/>
    <property type="match status" value="1"/>
</dbReference>
<reference evidence="14" key="2">
    <citation type="journal article" date="2001" name="Appl. Environ. Microbiol.">
        <title>Identification, purification, and characterization of iminodiacetate oxidase from the EDTA-degrading bacterium BNC1.</title>
        <authorList>
            <person name="Liu Y."/>
            <person name="Louie T.M."/>
            <person name="Payne J."/>
            <person name="Bohuslavek J."/>
            <person name="Bolton H.Jr."/>
            <person name="Xun L."/>
        </authorList>
    </citation>
    <scope>NUCLEOTIDE SEQUENCE</scope>
    <source>
        <strain evidence="14">BNC1</strain>
    </source>
</reference>
<feature type="transmembrane region" description="Helical" evidence="12">
    <location>
        <begin position="218"/>
        <end position="239"/>
    </location>
</feature>
<evidence type="ECO:0000256" key="3">
    <source>
        <dbReference type="ARBA" id="ARBA00022475"/>
    </source>
</evidence>
<keyword evidence="3" id="KW-1003">Cell membrane</keyword>
<evidence type="ECO:0000256" key="1">
    <source>
        <dbReference type="ARBA" id="ARBA00004429"/>
    </source>
</evidence>
<dbReference type="Pfam" id="PF00528">
    <property type="entry name" value="BPD_transp_1"/>
    <property type="match status" value="1"/>
</dbReference>
<keyword evidence="6" id="KW-0571">Peptide transport</keyword>
<evidence type="ECO:0000256" key="10">
    <source>
        <dbReference type="ARBA" id="ARBA00024202"/>
    </source>
</evidence>
<dbReference type="AlphaFoldDB" id="Q9F9T5"/>
<reference evidence="14" key="1">
    <citation type="journal article" date="2001" name="Appl. Environ. Microbiol.">
        <title>Cloning, sequencing, and characterization of a gene cluster involved in EDTA degradation from the bacterium BNC1.</title>
        <authorList>
            <person name="Bohuslavek J."/>
            <person name="Payne J.W."/>
            <person name="Liu Y."/>
            <person name="Bolton H.Jr."/>
            <person name="Xun L."/>
        </authorList>
    </citation>
    <scope>NUCLEOTIDE SEQUENCE</scope>
    <source>
        <strain evidence="14">BNC1</strain>
    </source>
</reference>
<dbReference type="Pfam" id="PF12911">
    <property type="entry name" value="OppC_N"/>
    <property type="match status" value="1"/>
</dbReference>
<dbReference type="PROSITE" id="PS50928">
    <property type="entry name" value="ABC_TM1"/>
    <property type="match status" value="1"/>
</dbReference>
<evidence type="ECO:0000256" key="11">
    <source>
        <dbReference type="ARBA" id="ARBA00072251"/>
    </source>
</evidence>
<dbReference type="GO" id="GO:0015833">
    <property type="term" value="P:peptide transport"/>
    <property type="evidence" value="ECO:0007669"/>
    <property type="project" value="UniProtKB-KW"/>
</dbReference>
<accession>Q9F9T5</accession>
<dbReference type="GO" id="GO:0055085">
    <property type="term" value="P:transmembrane transport"/>
    <property type="evidence" value="ECO:0007669"/>
    <property type="project" value="InterPro"/>
</dbReference>
<dbReference type="PANTHER" id="PTHR43386">
    <property type="entry name" value="OLIGOPEPTIDE TRANSPORT SYSTEM PERMEASE PROTEIN APPC"/>
    <property type="match status" value="1"/>
</dbReference>
<evidence type="ECO:0000256" key="4">
    <source>
        <dbReference type="ARBA" id="ARBA00022519"/>
    </source>
</evidence>
<feature type="transmembrane region" description="Helical" evidence="12">
    <location>
        <begin position="274"/>
        <end position="297"/>
    </location>
</feature>
<dbReference type="SUPFAM" id="SSF161098">
    <property type="entry name" value="MetI-like"/>
    <property type="match status" value="1"/>
</dbReference>
<feature type="transmembrane region" description="Helical" evidence="12">
    <location>
        <begin position="137"/>
        <end position="156"/>
    </location>
</feature>
<evidence type="ECO:0000256" key="6">
    <source>
        <dbReference type="ARBA" id="ARBA00022856"/>
    </source>
</evidence>
<evidence type="ECO:0000259" key="13">
    <source>
        <dbReference type="PROSITE" id="PS50928"/>
    </source>
</evidence>
<dbReference type="EMBL" id="AF176664">
    <property type="protein sequence ID" value="AAG09259.1"/>
    <property type="molecule type" value="Genomic_DNA"/>
</dbReference>
<keyword evidence="5 12" id="KW-0812">Transmembrane</keyword>
<dbReference type="InterPro" id="IPR000515">
    <property type="entry name" value="MetI-like"/>
</dbReference>
<feature type="domain" description="ABC transmembrane type-1" evidence="13">
    <location>
        <begin position="102"/>
        <end position="294"/>
    </location>
</feature>